<gene>
    <name evidence="2" type="ORF">H9Q77_03195</name>
</gene>
<feature type="transmembrane region" description="Helical" evidence="1">
    <location>
        <begin position="50"/>
        <end position="70"/>
    </location>
</feature>
<evidence type="ECO:0000313" key="2">
    <source>
        <dbReference type="EMBL" id="QNM03166.1"/>
    </source>
</evidence>
<keyword evidence="3" id="KW-1185">Reference proteome</keyword>
<dbReference type="EMBL" id="CP060633">
    <property type="protein sequence ID" value="QNM03166.1"/>
    <property type="molecule type" value="Genomic_DNA"/>
</dbReference>
<proteinExistence type="predicted"/>
<reference evidence="2 3" key="1">
    <citation type="submission" date="2020-08" db="EMBL/GenBank/DDBJ databases">
        <authorList>
            <person name="Liu C."/>
            <person name="Sun Q."/>
        </authorList>
    </citation>
    <scope>NUCLEOTIDE SEQUENCE [LARGE SCALE GENOMIC DNA]</scope>
    <source>
        <strain evidence="2 3">NSJ-8</strain>
    </source>
</reference>
<protein>
    <submittedName>
        <fullName evidence="2">Uncharacterized protein</fullName>
    </submittedName>
</protein>
<accession>A0A7G9FX84</accession>
<dbReference type="KEGG" id="ssun:H9Q77_03195"/>
<evidence type="ECO:0000313" key="3">
    <source>
        <dbReference type="Proteomes" id="UP000515981"/>
    </source>
</evidence>
<evidence type="ECO:0000256" key="1">
    <source>
        <dbReference type="SAM" id="Phobius"/>
    </source>
</evidence>
<dbReference type="RefSeq" id="WP_249326518.1">
    <property type="nucleotide sequence ID" value="NZ_CP060633.1"/>
</dbReference>
<keyword evidence="1" id="KW-1133">Transmembrane helix</keyword>
<feature type="transmembrane region" description="Helical" evidence="1">
    <location>
        <begin position="90"/>
        <end position="110"/>
    </location>
</feature>
<organism evidence="2 3">
    <name type="scientific">Simiaoa sunii</name>
    <dbReference type="NCBI Taxonomy" id="2763672"/>
    <lineage>
        <taxon>Bacteria</taxon>
        <taxon>Bacillati</taxon>
        <taxon>Bacillota</taxon>
        <taxon>Clostridia</taxon>
        <taxon>Lachnospirales</taxon>
        <taxon>Lachnospiraceae</taxon>
        <taxon>Simiaoa</taxon>
    </lineage>
</organism>
<keyword evidence="1" id="KW-0472">Membrane</keyword>
<sequence>MEKTKLGVSVGIFGAFLYVAALFGGYIAITLLAGYVLLMESNEWLKKTAVKAVATLACFSFLSLLIGLIPDAVEVVTGVFNVFFNFFGKSIYPSVINTIFSVISQIISFLKDLVFAALIYKALNQGTVKLPVIDKLIDKYI</sequence>
<name>A0A7G9FX84_9FIRM</name>
<dbReference type="AlphaFoldDB" id="A0A7G9FX84"/>
<feature type="transmembrane region" description="Helical" evidence="1">
    <location>
        <begin position="12"/>
        <end position="38"/>
    </location>
</feature>
<dbReference type="Proteomes" id="UP000515981">
    <property type="component" value="Chromosome"/>
</dbReference>
<keyword evidence="1" id="KW-0812">Transmembrane</keyword>